<dbReference type="PANTHER" id="PTHR30100">
    <property type="entry name" value="FATTY ACID/PHOSPHOLIPID SYNTHESIS PROTEIN PLSX"/>
    <property type="match status" value="1"/>
</dbReference>
<dbReference type="GO" id="GO:0005737">
    <property type="term" value="C:cytoplasm"/>
    <property type="evidence" value="ECO:0007669"/>
    <property type="project" value="UniProtKB-SubCell"/>
</dbReference>
<evidence type="ECO:0000256" key="8">
    <source>
        <dbReference type="ARBA" id="ARBA00024069"/>
    </source>
</evidence>
<gene>
    <name evidence="10" type="primary">plsX</name>
    <name evidence="11" type="ORF">EDD57_101103</name>
</gene>
<dbReference type="NCBIfam" id="TIGR00182">
    <property type="entry name" value="plsX"/>
    <property type="match status" value="1"/>
</dbReference>
<keyword evidence="2 10" id="KW-0963">Cytoplasm</keyword>
<evidence type="ECO:0000256" key="9">
    <source>
        <dbReference type="ARBA" id="ARBA00046608"/>
    </source>
</evidence>
<dbReference type="PANTHER" id="PTHR30100:SF1">
    <property type="entry name" value="PHOSPHATE ACYLTRANSFERASE"/>
    <property type="match status" value="1"/>
</dbReference>
<comment type="pathway">
    <text evidence="10">Lipid metabolism; phospholipid metabolism.</text>
</comment>
<evidence type="ECO:0000256" key="3">
    <source>
        <dbReference type="ARBA" id="ARBA00022516"/>
    </source>
</evidence>
<comment type="catalytic activity">
    <reaction evidence="1 10">
        <text>a fatty acyl-[ACP] + phosphate = an acyl phosphate + holo-[ACP]</text>
        <dbReference type="Rhea" id="RHEA:42292"/>
        <dbReference type="Rhea" id="RHEA-COMP:9685"/>
        <dbReference type="Rhea" id="RHEA-COMP:14125"/>
        <dbReference type="ChEBI" id="CHEBI:43474"/>
        <dbReference type="ChEBI" id="CHEBI:59918"/>
        <dbReference type="ChEBI" id="CHEBI:64479"/>
        <dbReference type="ChEBI" id="CHEBI:138651"/>
        <dbReference type="EC" id="2.3.1.274"/>
    </reaction>
</comment>
<proteinExistence type="inferred from homology"/>
<evidence type="ECO:0000256" key="5">
    <source>
        <dbReference type="ARBA" id="ARBA00023098"/>
    </source>
</evidence>
<dbReference type="EC" id="2.3.1.274" evidence="8 10"/>
<reference evidence="11 12" key="1">
    <citation type="submission" date="2019-03" db="EMBL/GenBank/DDBJ databases">
        <title>Genomic Encyclopedia of Type Strains, Phase IV (KMG-IV): sequencing the most valuable type-strain genomes for metagenomic binning, comparative biology and taxonomic classification.</title>
        <authorList>
            <person name="Goeker M."/>
        </authorList>
    </citation>
    <scope>NUCLEOTIDE SEQUENCE [LARGE SCALE GENOMIC DNA]</scope>
    <source>
        <strain evidence="11 12">DSM 46831</strain>
    </source>
</reference>
<dbReference type="SUPFAM" id="SSF53659">
    <property type="entry name" value="Isocitrate/Isopropylmalate dehydrogenase-like"/>
    <property type="match status" value="1"/>
</dbReference>
<evidence type="ECO:0000256" key="6">
    <source>
        <dbReference type="ARBA" id="ARBA00023209"/>
    </source>
</evidence>
<evidence type="ECO:0000256" key="10">
    <source>
        <dbReference type="HAMAP-Rule" id="MF_00019"/>
    </source>
</evidence>
<evidence type="ECO:0000256" key="4">
    <source>
        <dbReference type="ARBA" id="ARBA00022679"/>
    </source>
</evidence>
<evidence type="ECO:0000256" key="1">
    <source>
        <dbReference type="ARBA" id="ARBA00001232"/>
    </source>
</evidence>
<dbReference type="OrthoDB" id="9806408at2"/>
<dbReference type="GO" id="GO:0043811">
    <property type="term" value="F:phosphate:acyl-[acyl carrier protein] acyltransferase activity"/>
    <property type="evidence" value="ECO:0007669"/>
    <property type="project" value="UniProtKB-UniRule"/>
</dbReference>
<dbReference type="UniPathway" id="UPA00085"/>
<protein>
    <recommendedName>
        <fullName evidence="8 10">Phosphate acyltransferase</fullName>
        <ecNumber evidence="8 10">2.3.1.274</ecNumber>
    </recommendedName>
    <alternativeName>
        <fullName evidence="10">Acyl-ACP phosphotransacylase</fullName>
    </alternativeName>
    <alternativeName>
        <fullName evidence="10">Acyl-[acyl-carrier-protein]--phosphate acyltransferase</fullName>
    </alternativeName>
    <alternativeName>
        <fullName evidence="10">Phosphate-acyl-ACP acyltransferase</fullName>
    </alternativeName>
</protein>
<dbReference type="Pfam" id="PF02504">
    <property type="entry name" value="FA_synthesis"/>
    <property type="match status" value="1"/>
</dbReference>
<comment type="subcellular location">
    <subcellularLocation>
        <location evidence="10">Cytoplasm</location>
    </subcellularLocation>
    <text evidence="10">Associated with the membrane possibly through PlsY.</text>
</comment>
<dbReference type="InterPro" id="IPR003664">
    <property type="entry name" value="FA_synthesis"/>
</dbReference>
<evidence type="ECO:0000256" key="2">
    <source>
        <dbReference type="ARBA" id="ARBA00022490"/>
    </source>
</evidence>
<comment type="subunit">
    <text evidence="9 10">Homodimer. Probably interacts with PlsY.</text>
</comment>
<keyword evidence="6 10" id="KW-0594">Phospholipid biosynthesis</keyword>
<keyword evidence="5 10" id="KW-0443">Lipid metabolism</keyword>
<keyword evidence="11" id="KW-0012">Acyltransferase</keyword>
<accession>A0A4R2SGL0</accession>
<evidence type="ECO:0000313" key="12">
    <source>
        <dbReference type="Proteomes" id="UP000294746"/>
    </source>
</evidence>
<evidence type="ECO:0000313" key="11">
    <source>
        <dbReference type="EMBL" id="TCP70660.1"/>
    </source>
</evidence>
<comment type="caution">
    <text evidence="11">The sequence shown here is derived from an EMBL/GenBank/DDBJ whole genome shotgun (WGS) entry which is preliminary data.</text>
</comment>
<dbReference type="Proteomes" id="UP000294746">
    <property type="component" value="Unassembled WGS sequence"/>
</dbReference>
<dbReference type="HAMAP" id="MF_00019">
    <property type="entry name" value="PlsX"/>
    <property type="match status" value="1"/>
</dbReference>
<name>A0A4R2SGL0_9BACL</name>
<comment type="similarity">
    <text evidence="10">Belongs to the PlsX family.</text>
</comment>
<keyword evidence="7 10" id="KW-1208">Phospholipid metabolism</keyword>
<dbReference type="Gene3D" id="3.40.718.10">
    <property type="entry name" value="Isopropylmalate Dehydrogenase"/>
    <property type="match status" value="1"/>
</dbReference>
<dbReference type="AlphaFoldDB" id="A0A4R2SGL0"/>
<sequence>MRIAFDVHGGDYAPNAVIEGVLQAAKDYPEITFVLIGTEKTLVSSVLSNIEMIKVTETITAEDEPVKAIRRKKDSSLVVGCRLVKEKAVDAFVCAGNTGALVAAGLFVTGRLKGMDRPALAPIFPSLRGGGTLVLDVGANPEAKPEHLRQYAVMGSIYAQHAMGIERPRIGLLNIGTEDGKGTSLTKDTFDLLSNESSIHFIGNVEARDVLDGTCDVLVTDGFSGNILLKNTEGVAKAIFSKLKEEFTRSIRTKVAAGILAPGLKRFKESMDYKEHGGAPLLGLAGPIIKAHGSSDARAFYQAAMQAKKIVEQNVIEQIQQGLVKTEGDEERCDQQES</sequence>
<keyword evidence="3 10" id="KW-0444">Lipid biosynthesis</keyword>
<dbReference type="EMBL" id="SLXV01000001">
    <property type="protein sequence ID" value="TCP70660.1"/>
    <property type="molecule type" value="Genomic_DNA"/>
</dbReference>
<dbReference type="GO" id="GO:0006633">
    <property type="term" value="P:fatty acid biosynthetic process"/>
    <property type="evidence" value="ECO:0007669"/>
    <property type="project" value="UniProtKB-UniRule"/>
</dbReference>
<evidence type="ECO:0000256" key="7">
    <source>
        <dbReference type="ARBA" id="ARBA00023264"/>
    </source>
</evidence>
<dbReference type="RefSeq" id="WP_131847257.1">
    <property type="nucleotide sequence ID" value="NZ_SLXV01000001.1"/>
</dbReference>
<dbReference type="PIRSF" id="PIRSF002465">
    <property type="entry name" value="Phsphlp_syn_PlsX"/>
    <property type="match status" value="1"/>
</dbReference>
<organism evidence="11 12">
    <name type="scientific">Baia soyae</name>
    <dbReference type="NCBI Taxonomy" id="1544746"/>
    <lineage>
        <taxon>Bacteria</taxon>
        <taxon>Bacillati</taxon>
        <taxon>Bacillota</taxon>
        <taxon>Bacilli</taxon>
        <taxon>Bacillales</taxon>
        <taxon>Thermoactinomycetaceae</taxon>
        <taxon>Baia</taxon>
    </lineage>
</organism>
<dbReference type="GO" id="GO:0008654">
    <property type="term" value="P:phospholipid biosynthetic process"/>
    <property type="evidence" value="ECO:0007669"/>
    <property type="project" value="UniProtKB-KW"/>
</dbReference>
<comment type="function">
    <text evidence="10">Catalyzes the reversible formation of acyl-phosphate (acyl-PO(4)) from acyl-[acyl-carrier-protein] (acyl-ACP). This enzyme utilizes acyl-ACP as fatty acyl donor, but not acyl-CoA.</text>
</comment>
<keyword evidence="4 10" id="KW-0808">Transferase</keyword>
<dbReference type="InterPro" id="IPR012281">
    <property type="entry name" value="Phospholipid_synth_PlsX-like"/>
</dbReference>
<keyword evidence="12" id="KW-1185">Reference proteome</keyword>